<organism evidence="2 3">
    <name type="scientific">Ornithinibacillus bavariensis</name>
    <dbReference type="NCBI Taxonomy" id="545502"/>
    <lineage>
        <taxon>Bacteria</taxon>
        <taxon>Bacillati</taxon>
        <taxon>Bacillota</taxon>
        <taxon>Bacilli</taxon>
        <taxon>Bacillales</taxon>
        <taxon>Bacillaceae</taxon>
        <taxon>Ornithinibacillus</taxon>
    </lineage>
</organism>
<accession>A0A920C4I9</accession>
<dbReference type="RefSeq" id="WP_212919203.1">
    <property type="nucleotide sequence ID" value="NZ_BORP01000001.1"/>
</dbReference>
<keyword evidence="3" id="KW-1185">Reference proteome</keyword>
<feature type="transmembrane region" description="Helical" evidence="1">
    <location>
        <begin position="7"/>
        <end position="24"/>
    </location>
</feature>
<sequence>MAINKNFVFVGALLTIIFLTRLTLSVITHDISFVEILNWGSIAYMAFVIAYLYPQFKEEDERTKQIKQKGMYYSVFIVLFVLVSLLALIRFEVIEMDAITIIRMMISFIIISIWTSWLILAKRM</sequence>
<dbReference type="Proteomes" id="UP000676917">
    <property type="component" value="Unassembled WGS sequence"/>
</dbReference>
<keyword evidence="1" id="KW-1133">Transmembrane helix</keyword>
<feature type="transmembrane region" description="Helical" evidence="1">
    <location>
        <begin position="101"/>
        <end position="120"/>
    </location>
</feature>
<gene>
    <name evidence="2" type="ORF">J43TS3_02860</name>
</gene>
<evidence type="ECO:0000313" key="3">
    <source>
        <dbReference type="Proteomes" id="UP000676917"/>
    </source>
</evidence>
<evidence type="ECO:0008006" key="4">
    <source>
        <dbReference type="Google" id="ProtNLM"/>
    </source>
</evidence>
<name>A0A920C4I9_9BACI</name>
<feature type="transmembrane region" description="Helical" evidence="1">
    <location>
        <begin position="36"/>
        <end position="54"/>
    </location>
</feature>
<evidence type="ECO:0000256" key="1">
    <source>
        <dbReference type="SAM" id="Phobius"/>
    </source>
</evidence>
<dbReference type="EMBL" id="BORP01000001">
    <property type="protein sequence ID" value="GIO25675.1"/>
    <property type="molecule type" value="Genomic_DNA"/>
</dbReference>
<comment type="caution">
    <text evidence="2">The sequence shown here is derived from an EMBL/GenBank/DDBJ whole genome shotgun (WGS) entry which is preliminary data.</text>
</comment>
<dbReference type="AlphaFoldDB" id="A0A920C4I9"/>
<evidence type="ECO:0000313" key="2">
    <source>
        <dbReference type="EMBL" id="GIO25675.1"/>
    </source>
</evidence>
<keyword evidence="1" id="KW-0812">Transmembrane</keyword>
<reference evidence="2" key="1">
    <citation type="submission" date="2021-03" db="EMBL/GenBank/DDBJ databases">
        <title>Antimicrobial resistance genes in bacteria isolated from Japanese honey, and their potential for conferring macrolide and lincosamide resistance in the American foulbrood pathogen Paenibacillus larvae.</title>
        <authorList>
            <person name="Okamoto M."/>
            <person name="Kumagai M."/>
            <person name="Kanamori H."/>
            <person name="Takamatsu D."/>
        </authorList>
    </citation>
    <scope>NUCLEOTIDE SEQUENCE</scope>
    <source>
        <strain evidence="2">J43TS3</strain>
    </source>
</reference>
<protein>
    <recommendedName>
        <fullName evidence="4">Permease</fullName>
    </recommendedName>
</protein>
<keyword evidence="1" id="KW-0472">Membrane</keyword>
<feature type="transmembrane region" description="Helical" evidence="1">
    <location>
        <begin position="70"/>
        <end position="89"/>
    </location>
</feature>
<proteinExistence type="predicted"/>